<evidence type="ECO:0000313" key="2">
    <source>
        <dbReference type="EMBL" id="KAG2817038.1"/>
    </source>
</evidence>
<gene>
    <name evidence="2" type="ORF">PC113_g23018</name>
</gene>
<organism evidence="2 3">
    <name type="scientific">Phytophthora cactorum</name>
    <dbReference type="NCBI Taxonomy" id="29920"/>
    <lineage>
        <taxon>Eukaryota</taxon>
        <taxon>Sar</taxon>
        <taxon>Stramenopiles</taxon>
        <taxon>Oomycota</taxon>
        <taxon>Peronosporomycetes</taxon>
        <taxon>Peronosporales</taxon>
        <taxon>Peronosporaceae</taxon>
        <taxon>Phytophthora</taxon>
    </lineage>
</organism>
<proteinExistence type="predicted"/>
<dbReference type="EMBL" id="RCMG01001956">
    <property type="protein sequence ID" value="KAG2817038.1"/>
    <property type="molecule type" value="Genomic_DNA"/>
</dbReference>
<dbReference type="Proteomes" id="UP000735874">
    <property type="component" value="Unassembled WGS sequence"/>
</dbReference>
<comment type="caution">
    <text evidence="2">The sequence shown here is derived from an EMBL/GenBank/DDBJ whole genome shotgun (WGS) entry which is preliminary data.</text>
</comment>
<sequence>MVLMAEDHRVRRGQTSRYPGQSQERVIQAHGACTPQQDQGGFVLWAYA</sequence>
<protein>
    <submittedName>
        <fullName evidence="2">Uncharacterized protein</fullName>
    </submittedName>
</protein>
<feature type="region of interest" description="Disordered" evidence="1">
    <location>
        <begin position="1"/>
        <end position="24"/>
    </location>
</feature>
<reference evidence="2" key="1">
    <citation type="submission" date="2018-10" db="EMBL/GenBank/DDBJ databases">
        <title>Effector identification in a new, highly contiguous assembly of the strawberry crown rot pathogen Phytophthora cactorum.</title>
        <authorList>
            <person name="Armitage A.D."/>
            <person name="Nellist C.F."/>
            <person name="Bates H."/>
            <person name="Vickerstaff R.J."/>
            <person name="Harrison R.J."/>
        </authorList>
    </citation>
    <scope>NUCLEOTIDE SEQUENCE</scope>
    <source>
        <strain evidence="2">15-7</strain>
    </source>
</reference>
<evidence type="ECO:0000313" key="3">
    <source>
        <dbReference type="Proteomes" id="UP000735874"/>
    </source>
</evidence>
<dbReference type="AlphaFoldDB" id="A0A8T0Y347"/>
<accession>A0A8T0Y347</accession>
<evidence type="ECO:0000256" key="1">
    <source>
        <dbReference type="SAM" id="MobiDB-lite"/>
    </source>
</evidence>
<name>A0A8T0Y347_9STRA</name>
<feature type="compositionally biased region" description="Polar residues" evidence="1">
    <location>
        <begin position="13"/>
        <end position="24"/>
    </location>
</feature>